<keyword evidence="1" id="KW-0472">Membrane</keyword>
<dbReference type="PATRIC" id="fig|294.133.peg.3214"/>
<protein>
    <submittedName>
        <fullName evidence="4">Anthranilate synthase</fullName>
    </submittedName>
</protein>
<organism evidence="4 5">
    <name type="scientific">Pseudomonas fluorescens</name>
    <dbReference type="NCBI Taxonomy" id="294"/>
    <lineage>
        <taxon>Bacteria</taxon>
        <taxon>Pseudomonadati</taxon>
        <taxon>Pseudomonadota</taxon>
        <taxon>Gammaproteobacteria</taxon>
        <taxon>Pseudomonadales</taxon>
        <taxon>Pseudomonadaceae</taxon>
        <taxon>Pseudomonas</taxon>
    </lineage>
</organism>
<reference evidence="4 5" key="1">
    <citation type="submission" date="2015-03" db="EMBL/GenBank/DDBJ databases">
        <title>Comparative genomics of Pseudomonas insights into diversity of traits involved in vanlence and defense.</title>
        <authorList>
            <person name="Qin Y."/>
        </authorList>
    </citation>
    <scope>NUCLEOTIDE SEQUENCE [LARGE SCALE GENOMIC DNA]</scope>
    <source>
        <strain evidence="4 5">H24</strain>
    </source>
</reference>
<dbReference type="InterPro" id="IPR040884">
    <property type="entry name" value="SLATT_1"/>
</dbReference>
<accession>A0A0F4V790</accession>
<feature type="domain" description="SMODS and SLOG-associating 2TM effector" evidence="2">
    <location>
        <begin position="159"/>
        <end position="281"/>
    </location>
</feature>
<name>A0A0F4V790_PSEFL</name>
<dbReference type="Pfam" id="PF18184">
    <property type="entry name" value="SLATT_3"/>
    <property type="match status" value="1"/>
</dbReference>
<gene>
    <name evidence="4" type="ORF">VD17_17970</name>
</gene>
<dbReference type="InterPro" id="IPR041116">
    <property type="entry name" value="SLATT_3"/>
</dbReference>
<proteinExistence type="predicted"/>
<feature type="domain" description="SMODS and SLOG-associating 2TM effector" evidence="3">
    <location>
        <begin position="7"/>
        <end position="155"/>
    </location>
</feature>
<evidence type="ECO:0000313" key="5">
    <source>
        <dbReference type="Proteomes" id="UP000033400"/>
    </source>
</evidence>
<sequence>MQHSDFPGLYQAADKISDEAQKHFLTALLANLTLLVAAAAMSVINYPHWSVAALQAALLAGALASSVYLATQRPERLWYSARAVAESIKTVTWRYVSRAEPFHEDDDTAKRHLLERLTQVIRQNSAVSDKLISHISAQQITNKMKSLRADGFETRLNTYVTHRINDQLSWYSSKANSNALAAKVFFIALIIVNATALLCALAKIANVGYAYFPTDLLIAIAAALLTWMQAKRFTELSASYTLTAHEITLIREQAEGLSNDGHLSTFVGDAENAFSREHTQWEARKDK</sequence>
<feature type="transmembrane region" description="Helical" evidence="1">
    <location>
        <begin position="24"/>
        <end position="44"/>
    </location>
</feature>
<dbReference type="EMBL" id="LACH01000039">
    <property type="protein sequence ID" value="KJZ64370.1"/>
    <property type="molecule type" value="Genomic_DNA"/>
</dbReference>
<feature type="transmembrane region" description="Helical" evidence="1">
    <location>
        <begin position="184"/>
        <end position="204"/>
    </location>
</feature>
<evidence type="ECO:0000259" key="3">
    <source>
        <dbReference type="Pfam" id="PF18184"/>
    </source>
</evidence>
<feature type="transmembrane region" description="Helical" evidence="1">
    <location>
        <begin position="210"/>
        <end position="228"/>
    </location>
</feature>
<dbReference type="Pfam" id="PF18181">
    <property type="entry name" value="SLATT_1"/>
    <property type="match status" value="1"/>
</dbReference>
<keyword evidence="1" id="KW-1133">Transmembrane helix</keyword>
<dbReference type="Proteomes" id="UP000033400">
    <property type="component" value="Unassembled WGS sequence"/>
</dbReference>
<evidence type="ECO:0000256" key="1">
    <source>
        <dbReference type="SAM" id="Phobius"/>
    </source>
</evidence>
<keyword evidence="1" id="KW-0812">Transmembrane</keyword>
<evidence type="ECO:0000259" key="2">
    <source>
        <dbReference type="Pfam" id="PF18181"/>
    </source>
</evidence>
<feature type="transmembrane region" description="Helical" evidence="1">
    <location>
        <begin position="50"/>
        <end position="70"/>
    </location>
</feature>
<dbReference type="RefSeq" id="WP_046054952.1">
    <property type="nucleotide sequence ID" value="NZ_LACH01000039.1"/>
</dbReference>
<comment type="caution">
    <text evidence="4">The sequence shown here is derived from an EMBL/GenBank/DDBJ whole genome shotgun (WGS) entry which is preliminary data.</text>
</comment>
<dbReference type="AlphaFoldDB" id="A0A0F4V790"/>
<dbReference type="NCBIfam" id="NF033634">
    <property type="entry name" value="SLATT_1"/>
    <property type="match status" value="1"/>
</dbReference>
<dbReference type="OrthoDB" id="9806639at2"/>
<evidence type="ECO:0000313" key="4">
    <source>
        <dbReference type="EMBL" id="KJZ64370.1"/>
    </source>
</evidence>
<dbReference type="NCBIfam" id="NF033610">
    <property type="entry name" value="SLATT_3"/>
    <property type="match status" value="1"/>
</dbReference>